<evidence type="ECO:0000256" key="5">
    <source>
        <dbReference type="ARBA" id="ARBA00058118"/>
    </source>
</evidence>
<comment type="similarity">
    <text evidence="1 6 9">Belongs to the pyrroline-5-carboxylate reductase family.</text>
</comment>
<dbReference type="GO" id="GO:0005737">
    <property type="term" value="C:cytoplasm"/>
    <property type="evidence" value="ECO:0007669"/>
    <property type="project" value="UniProtKB-SubCell"/>
</dbReference>
<dbReference type="Proteomes" id="UP000617951">
    <property type="component" value="Unassembled WGS sequence"/>
</dbReference>
<protein>
    <recommendedName>
        <fullName evidence="6 7">Pyrroline-5-carboxylate reductase</fullName>
        <shortName evidence="6">P5C reductase</shortName>
        <shortName evidence="6">P5CR</shortName>
        <ecNumber evidence="6 7">1.5.1.2</ecNumber>
    </recommendedName>
    <alternativeName>
        <fullName evidence="6">PCA reductase</fullName>
    </alternativeName>
</protein>
<dbReference type="InterPro" id="IPR028939">
    <property type="entry name" value="P5C_Rdtase_cat_N"/>
</dbReference>
<evidence type="ECO:0000313" key="12">
    <source>
        <dbReference type="EMBL" id="MBC8537567.1"/>
    </source>
</evidence>
<keyword evidence="3 6" id="KW-0521">NADP</keyword>
<dbReference type="InterPro" id="IPR053790">
    <property type="entry name" value="P5CR-like_CS"/>
</dbReference>
<evidence type="ECO:0000256" key="8">
    <source>
        <dbReference type="PIRSR" id="PIRSR000193-1"/>
    </source>
</evidence>
<evidence type="ECO:0000256" key="3">
    <source>
        <dbReference type="ARBA" id="ARBA00022857"/>
    </source>
</evidence>
<dbReference type="NCBIfam" id="TIGR00112">
    <property type="entry name" value="proC"/>
    <property type="match status" value="1"/>
</dbReference>
<proteinExistence type="inferred from homology"/>
<evidence type="ECO:0000313" key="13">
    <source>
        <dbReference type="Proteomes" id="UP000617951"/>
    </source>
</evidence>
<keyword evidence="2 6" id="KW-0641">Proline biosynthesis</keyword>
<dbReference type="PANTHER" id="PTHR11645">
    <property type="entry name" value="PYRROLINE-5-CARBOXYLATE REDUCTASE"/>
    <property type="match status" value="1"/>
</dbReference>
<dbReference type="HAMAP" id="MF_01925">
    <property type="entry name" value="P5C_reductase"/>
    <property type="match status" value="1"/>
</dbReference>
<name>A0A926DGU1_9FIRM</name>
<evidence type="ECO:0000256" key="1">
    <source>
        <dbReference type="ARBA" id="ARBA00005525"/>
    </source>
</evidence>
<dbReference type="PROSITE" id="PS00521">
    <property type="entry name" value="P5CR"/>
    <property type="match status" value="1"/>
</dbReference>
<evidence type="ECO:0000259" key="11">
    <source>
        <dbReference type="Pfam" id="PF14748"/>
    </source>
</evidence>
<comment type="catalytic activity">
    <reaction evidence="6 9">
        <text>L-proline + NADP(+) = (S)-1-pyrroline-5-carboxylate + NADPH + 2 H(+)</text>
        <dbReference type="Rhea" id="RHEA:14109"/>
        <dbReference type="ChEBI" id="CHEBI:15378"/>
        <dbReference type="ChEBI" id="CHEBI:17388"/>
        <dbReference type="ChEBI" id="CHEBI:57783"/>
        <dbReference type="ChEBI" id="CHEBI:58349"/>
        <dbReference type="ChEBI" id="CHEBI:60039"/>
        <dbReference type="EC" id="1.5.1.2"/>
    </reaction>
</comment>
<accession>A0A926DGU1</accession>
<dbReference type="Pfam" id="PF03807">
    <property type="entry name" value="F420_oxidored"/>
    <property type="match status" value="1"/>
</dbReference>
<feature type="domain" description="Pyrroline-5-carboxylate reductase dimerisation" evidence="11">
    <location>
        <begin position="158"/>
        <end position="260"/>
    </location>
</feature>
<evidence type="ECO:0000256" key="9">
    <source>
        <dbReference type="RuleBase" id="RU003903"/>
    </source>
</evidence>
<comment type="subcellular location">
    <subcellularLocation>
        <location evidence="6">Cytoplasm</location>
    </subcellularLocation>
</comment>
<comment type="caution">
    <text evidence="12">The sequence shown here is derived from an EMBL/GenBank/DDBJ whole genome shotgun (WGS) entry which is preliminary data.</text>
</comment>
<feature type="domain" description="Pyrroline-5-carboxylate reductase catalytic N-terminal" evidence="10">
    <location>
        <begin position="2"/>
        <end position="84"/>
    </location>
</feature>
<keyword evidence="13" id="KW-1185">Reference proteome</keyword>
<keyword evidence="4 6" id="KW-0560">Oxidoreductase</keyword>
<dbReference type="PIRSF" id="PIRSF000193">
    <property type="entry name" value="Pyrrol-5-carb_rd"/>
    <property type="match status" value="1"/>
</dbReference>
<dbReference type="RefSeq" id="WP_249279469.1">
    <property type="nucleotide sequence ID" value="NZ_JACRSS010000001.1"/>
</dbReference>
<sequence>MKIGFIGAGNMAEAIVAGMLSQKTVAPGDVYLYDISAQKLADHREKYYVNSCATIDQLLQVADICVLCVKPNVAKGVLQQITKDNICLLSIVTGLTYAQMEENIRAKGARFLRIMPNTPLMAGEGATVFAMPHTLRDDEFAFAKEIFSASGLVETIDEAYLPAVTGISGSGPAYVYMFIEALADAGVKNGLTRQMALELASQTVLGAAKMVRESPLHPAVLKDNVCSPGGTTIEAVSVLEQKGFRGAVIEAVDACVEKAKVL</sequence>
<reference evidence="12" key="1">
    <citation type="submission" date="2020-08" db="EMBL/GenBank/DDBJ databases">
        <title>Genome public.</title>
        <authorList>
            <person name="Liu C."/>
            <person name="Sun Q."/>
        </authorList>
    </citation>
    <scope>NUCLEOTIDE SEQUENCE</scope>
    <source>
        <strain evidence="12">NSJ-63</strain>
    </source>
</reference>
<dbReference type="FunFam" id="1.10.3730.10:FF:000001">
    <property type="entry name" value="Pyrroline-5-carboxylate reductase"/>
    <property type="match status" value="1"/>
</dbReference>
<dbReference type="AlphaFoldDB" id="A0A926DGU1"/>
<dbReference type="SUPFAM" id="SSF48179">
    <property type="entry name" value="6-phosphogluconate dehydrogenase C-terminal domain-like"/>
    <property type="match status" value="1"/>
</dbReference>
<dbReference type="Gene3D" id="1.10.3730.10">
    <property type="entry name" value="ProC C-terminal domain-like"/>
    <property type="match status" value="1"/>
</dbReference>
<dbReference type="Pfam" id="PF14748">
    <property type="entry name" value="P5CR_dimer"/>
    <property type="match status" value="1"/>
</dbReference>
<evidence type="ECO:0000259" key="10">
    <source>
        <dbReference type="Pfam" id="PF03807"/>
    </source>
</evidence>
<evidence type="ECO:0000256" key="4">
    <source>
        <dbReference type="ARBA" id="ARBA00023002"/>
    </source>
</evidence>
<organism evidence="12 13">
    <name type="scientific">Guopingia tenuis</name>
    <dbReference type="NCBI Taxonomy" id="2763656"/>
    <lineage>
        <taxon>Bacteria</taxon>
        <taxon>Bacillati</taxon>
        <taxon>Bacillota</taxon>
        <taxon>Clostridia</taxon>
        <taxon>Christensenellales</taxon>
        <taxon>Christensenellaceae</taxon>
        <taxon>Guopingia</taxon>
    </lineage>
</organism>
<comment type="pathway">
    <text evidence="6 9">Amino-acid biosynthesis; L-proline biosynthesis; L-proline from L-glutamate 5-semialdehyde: step 1/1.</text>
</comment>
<dbReference type="InterPro" id="IPR008927">
    <property type="entry name" value="6-PGluconate_DH-like_C_sf"/>
</dbReference>
<evidence type="ECO:0000256" key="6">
    <source>
        <dbReference type="HAMAP-Rule" id="MF_01925"/>
    </source>
</evidence>
<comment type="function">
    <text evidence="5 6">Catalyzes the reduction of 1-pyrroline-5-carboxylate (PCA) to L-proline.</text>
</comment>
<dbReference type="EMBL" id="JACRSS010000001">
    <property type="protein sequence ID" value="MBC8537567.1"/>
    <property type="molecule type" value="Genomic_DNA"/>
</dbReference>
<comment type="catalytic activity">
    <reaction evidence="6">
        <text>L-proline + NAD(+) = (S)-1-pyrroline-5-carboxylate + NADH + 2 H(+)</text>
        <dbReference type="Rhea" id="RHEA:14105"/>
        <dbReference type="ChEBI" id="CHEBI:15378"/>
        <dbReference type="ChEBI" id="CHEBI:17388"/>
        <dbReference type="ChEBI" id="CHEBI:57540"/>
        <dbReference type="ChEBI" id="CHEBI:57945"/>
        <dbReference type="ChEBI" id="CHEBI:60039"/>
        <dbReference type="EC" id="1.5.1.2"/>
    </reaction>
</comment>
<keyword evidence="6 9" id="KW-0028">Amino-acid biosynthesis</keyword>
<dbReference type="EC" id="1.5.1.2" evidence="6 7"/>
<dbReference type="GO" id="GO:0055129">
    <property type="term" value="P:L-proline biosynthetic process"/>
    <property type="evidence" value="ECO:0007669"/>
    <property type="project" value="UniProtKB-UniRule"/>
</dbReference>
<dbReference type="InterPro" id="IPR036291">
    <property type="entry name" value="NAD(P)-bd_dom_sf"/>
</dbReference>
<dbReference type="SUPFAM" id="SSF51735">
    <property type="entry name" value="NAD(P)-binding Rossmann-fold domains"/>
    <property type="match status" value="1"/>
</dbReference>
<keyword evidence="6" id="KW-0963">Cytoplasm</keyword>
<gene>
    <name evidence="6 12" type="primary">proC</name>
    <name evidence="12" type="ORF">H8693_01305</name>
</gene>
<feature type="binding site" evidence="8">
    <location>
        <begin position="6"/>
        <end position="11"/>
    </location>
    <ligand>
        <name>NADP(+)</name>
        <dbReference type="ChEBI" id="CHEBI:58349"/>
    </ligand>
</feature>
<dbReference type="InterPro" id="IPR000304">
    <property type="entry name" value="Pyrroline-COOH_reductase"/>
</dbReference>
<evidence type="ECO:0000256" key="7">
    <source>
        <dbReference type="NCBIfam" id="TIGR00112"/>
    </source>
</evidence>
<dbReference type="InterPro" id="IPR029036">
    <property type="entry name" value="P5CR_dimer"/>
</dbReference>
<dbReference type="GO" id="GO:0004735">
    <property type="term" value="F:pyrroline-5-carboxylate reductase activity"/>
    <property type="evidence" value="ECO:0007669"/>
    <property type="project" value="UniProtKB-UniRule"/>
</dbReference>
<dbReference type="PANTHER" id="PTHR11645:SF0">
    <property type="entry name" value="PYRROLINE-5-CARBOXYLATE REDUCTASE 3"/>
    <property type="match status" value="1"/>
</dbReference>
<evidence type="ECO:0000256" key="2">
    <source>
        <dbReference type="ARBA" id="ARBA00022650"/>
    </source>
</evidence>
<dbReference type="Gene3D" id="3.40.50.720">
    <property type="entry name" value="NAD(P)-binding Rossmann-like Domain"/>
    <property type="match status" value="1"/>
</dbReference>